<dbReference type="EMBL" id="JADCNM010000001">
    <property type="protein sequence ID" value="KAG0501083.1"/>
    <property type="molecule type" value="Genomic_DNA"/>
</dbReference>
<comment type="caution">
    <text evidence="1">The sequence shown here is derived from an EMBL/GenBank/DDBJ whole genome shotgun (WGS) entry which is preliminary data.</text>
</comment>
<dbReference type="Proteomes" id="UP000639772">
    <property type="component" value="Chromosome 1"/>
</dbReference>
<dbReference type="OrthoDB" id="767544at2759"/>
<protein>
    <recommendedName>
        <fullName evidence="3">Wound-responsive family protein</fullName>
    </recommendedName>
</protein>
<gene>
    <name evidence="1" type="ORF">HPP92_001155</name>
</gene>
<organism evidence="1 2">
    <name type="scientific">Vanilla planifolia</name>
    <name type="common">Vanilla</name>
    <dbReference type="NCBI Taxonomy" id="51239"/>
    <lineage>
        <taxon>Eukaryota</taxon>
        <taxon>Viridiplantae</taxon>
        <taxon>Streptophyta</taxon>
        <taxon>Embryophyta</taxon>
        <taxon>Tracheophyta</taxon>
        <taxon>Spermatophyta</taxon>
        <taxon>Magnoliopsida</taxon>
        <taxon>Liliopsida</taxon>
        <taxon>Asparagales</taxon>
        <taxon>Orchidaceae</taxon>
        <taxon>Vanilloideae</taxon>
        <taxon>Vanilleae</taxon>
        <taxon>Vanilla</taxon>
    </lineage>
</organism>
<dbReference type="PANTHER" id="PTHR33090">
    <property type="entry name" value="DUF3774 DOMAIN PROTEIN-RELATED"/>
    <property type="match status" value="1"/>
</dbReference>
<dbReference type="AlphaFoldDB" id="A0A835VLA4"/>
<dbReference type="InterPro" id="IPR022251">
    <property type="entry name" value="DUF3774_wound-induced"/>
</dbReference>
<evidence type="ECO:0000313" key="1">
    <source>
        <dbReference type="EMBL" id="KAG0501083.1"/>
    </source>
</evidence>
<reference evidence="1 2" key="1">
    <citation type="journal article" date="2020" name="Nat. Food">
        <title>A phased Vanilla planifolia genome enables genetic improvement of flavour and production.</title>
        <authorList>
            <person name="Hasing T."/>
            <person name="Tang H."/>
            <person name="Brym M."/>
            <person name="Khazi F."/>
            <person name="Huang T."/>
            <person name="Chambers A.H."/>
        </authorList>
    </citation>
    <scope>NUCLEOTIDE SEQUENCE [LARGE SCALE GENOMIC DNA]</scope>
    <source>
        <tissue evidence="1">Leaf</tissue>
    </source>
</reference>
<name>A0A835VLA4_VANPL</name>
<dbReference type="Pfam" id="PF12609">
    <property type="entry name" value="DUF3774"/>
    <property type="match status" value="1"/>
</dbReference>
<evidence type="ECO:0000313" key="2">
    <source>
        <dbReference type="Proteomes" id="UP000639772"/>
    </source>
</evidence>
<accession>A0A835VLA4</accession>
<evidence type="ECO:0008006" key="3">
    <source>
        <dbReference type="Google" id="ProtNLM"/>
    </source>
</evidence>
<proteinExistence type="predicted"/>
<sequence length="80" mass="8713">MASASKKGVSLLVAASVGAVESLKDQMGLCRWNYALRSVVLHANAMLPRRAARLLTADEEAVRRRKLAEKAVHLVCWGPN</sequence>